<feature type="compositionally biased region" description="Basic and acidic residues" evidence="13">
    <location>
        <begin position="297"/>
        <end position="307"/>
    </location>
</feature>
<reference evidence="17" key="1">
    <citation type="submission" date="2022-04" db="EMBL/GenBank/DDBJ databases">
        <title>Lysobacter sp. CAU 1642 isolated from sea sand.</title>
        <authorList>
            <person name="Kim W."/>
        </authorList>
    </citation>
    <scope>NUCLEOTIDE SEQUENCE</scope>
    <source>
        <strain evidence="17">CAU 1642</strain>
    </source>
</reference>
<evidence type="ECO:0000259" key="16">
    <source>
        <dbReference type="Pfam" id="PF08345"/>
    </source>
</evidence>
<dbReference type="Pfam" id="PF01514">
    <property type="entry name" value="YscJ_FliF"/>
    <property type="match status" value="1"/>
</dbReference>
<evidence type="ECO:0000256" key="4">
    <source>
        <dbReference type="ARBA" id="ARBA00007971"/>
    </source>
</evidence>
<dbReference type="Proteomes" id="UP001431449">
    <property type="component" value="Unassembled WGS sequence"/>
</dbReference>
<comment type="subcellular location">
    <subcellularLocation>
        <location evidence="2 12">Bacterial flagellum basal body</location>
    </subcellularLocation>
    <subcellularLocation>
        <location evidence="3">Cell membrane</location>
        <topology evidence="3">Multi-pass membrane protein</topology>
    </subcellularLocation>
</comment>
<feature type="region of interest" description="Disordered" evidence="13">
    <location>
        <begin position="509"/>
        <end position="537"/>
    </location>
</feature>
<dbReference type="PANTHER" id="PTHR30046">
    <property type="entry name" value="FLAGELLAR M-RING PROTEIN"/>
    <property type="match status" value="1"/>
</dbReference>
<evidence type="ECO:0000259" key="15">
    <source>
        <dbReference type="Pfam" id="PF01514"/>
    </source>
</evidence>
<dbReference type="Pfam" id="PF08345">
    <property type="entry name" value="YscJ_FliF_C"/>
    <property type="match status" value="1"/>
</dbReference>
<dbReference type="PIRSF" id="PIRSF004862">
    <property type="entry name" value="FliF"/>
    <property type="match status" value="1"/>
</dbReference>
<keyword evidence="10 12" id="KW-0975">Bacterial flagellum</keyword>
<dbReference type="EMBL" id="JALNMH010000014">
    <property type="protein sequence ID" value="MCK7595151.1"/>
    <property type="molecule type" value="Genomic_DNA"/>
</dbReference>
<feature type="transmembrane region" description="Helical" evidence="14">
    <location>
        <begin position="38"/>
        <end position="57"/>
    </location>
</feature>
<keyword evidence="9 14" id="KW-0472">Membrane</keyword>
<evidence type="ECO:0000256" key="1">
    <source>
        <dbReference type="ARBA" id="ARBA00003820"/>
    </source>
</evidence>
<sequence>MSAVVETRTTEVRTSPAKDAAQRLANTRIQEMPAIRQLIQVVMLAAALALGLWLFFWTQQPGYATLYSGLADRDAAELSEALRSANIPFKLESGGTAIAVPEDQLNEARLKMAAQGLPQGSRSGFEMIEGEQGFGVSQFVEGARYQMALETELARTIMTLRPVRNARVHLAMPKPSAFTRQRDEAAASVLLELFAGRAMDSNQVKAIVHLVATSVPNLAPERVTVIDQSGRLLTQPDPDSEDAVNDRQFEQVQRLQNDYAARIARLLEPMTGPGRVSAQVSIDMDFSTVEEAREVYGADPQKVRSEQVAEESMTGTADGGIPGAVANTPPTGEPAQAGAPGALPSSASRSATRNFEMDRTLVHSRQQPGRVTRVSAAVLVDNIPRGVDAEGNAVTAPLEADEIARIEALVREAIGFNAERGDSVSVVNAGFTRPEPMAELEPPPFWENPSLMQWARLGAGALAVILVLFAVVKPALNRVLNPPAPQTRRQLAEDEDELDEETVEARAAARIESERRAGESQARKMSPEEEAQGILAGPENYEQRLTVAKAAVAQDPRRVAQVVRGWVNAGE</sequence>
<dbReference type="InterPro" id="IPR000067">
    <property type="entry name" value="FlgMring_FliF"/>
</dbReference>
<evidence type="ECO:0000313" key="18">
    <source>
        <dbReference type="Proteomes" id="UP001431449"/>
    </source>
</evidence>
<evidence type="ECO:0000256" key="7">
    <source>
        <dbReference type="ARBA" id="ARBA00022692"/>
    </source>
</evidence>
<evidence type="ECO:0000256" key="11">
    <source>
        <dbReference type="ARBA" id="ARBA00025936"/>
    </source>
</evidence>
<dbReference type="InterPro" id="IPR043427">
    <property type="entry name" value="YscJ/FliF"/>
</dbReference>
<evidence type="ECO:0000256" key="12">
    <source>
        <dbReference type="PIRNR" id="PIRNR004862"/>
    </source>
</evidence>
<dbReference type="NCBIfam" id="TIGR00206">
    <property type="entry name" value="fliF"/>
    <property type="match status" value="1"/>
</dbReference>
<dbReference type="InterPro" id="IPR013556">
    <property type="entry name" value="Flag_M-ring_C"/>
</dbReference>
<dbReference type="Gene3D" id="3.30.300.30">
    <property type="match status" value="1"/>
</dbReference>
<evidence type="ECO:0000256" key="3">
    <source>
        <dbReference type="ARBA" id="ARBA00004651"/>
    </source>
</evidence>
<comment type="similarity">
    <text evidence="4 12">Belongs to the FliF family.</text>
</comment>
<evidence type="ECO:0000256" key="14">
    <source>
        <dbReference type="SAM" id="Phobius"/>
    </source>
</evidence>
<evidence type="ECO:0000256" key="13">
    <source>
        <dbReference type="SAM" id="MobiDB-lite"/>
    </source>
</evidence>
<accession>A0ABT0GKS9</accession>
<comment type="function">
    <text evidence="1 12">The M ring may be actively involved in energy transduction.</text>
</comment>
<feature type="region of interest" description="Disordered" evidence="13">
    <location>
        <begin position="297"/>
        <end position="351"/>
    </location>
</feature>
<dbReference type="InterPro" id="IPR006182">
    <property type="entry name" value="FliF_N_dom"/>
</dbReference>
<evidence type="ECO:0000256" key="5">
    <source>
        <dbReference type="ARBA" id="ARBA00017949"/>
    </source>
</evidence>
<comment type="subunit">
    <text evidence="11">The basal body constitutes a major portion of the flagellar organelle and consists of four rings (L,P,S, and M) mounted on a central rod. The M ring is integral to the inner membrane of the cell and may be connected to the flagellar rod via the S ring. The S (supramembrane ring) lies just distal to the M ring. The L and P rings lie in the outer membrane and the periplasmic space, respectively.</text>
</comment>
<comment type="caution">
    <text evidence="17">The sequence shown here is derived from an EMBL/GenBank/DDBJ whole genome shotgun (WGS) entry which is preliminary data.</text>
</comment>
<dbReference type="RefSeq" id="WP_248210917.1">
    <property type="nucleotide sequence ID" value="NZ_JALNMH010000014.1"/>
</dbReference>
<evidence type="ECO:0000256" key="10">
    <source>
        <dbReference type="ARBA" id="ARBA00023143"/>
    </source>
</evidence>
<feature type="compositionally biased region" description="Basic and acidic residues" evidence="13">
    <location>
        <begin position="509"/>
        <end position="527"/>
    </location>
</feature>
<keyword evidence="18" id="KW-1185">Reference proteome</keyword>
<keyword evidence="7 14" id="KW-0812">Transmembrane</keyword>
<keyword evidence="17" id="KW-0969">Cilium</keyword>
<feature type="domain" description="Flagellar M-ring C-terminal" evidence="16">
    <location>
        <begin position="267"/>
        <end position="431"/>
    </location>
</feature>
<evidence type="ECO:0000256" key="6">
    <source>
        <dbReference type="ARBA" id="ARBA00022475"/>
    </source>
</evidence>
<organism evidence="17 18">
    <name type="scientific">Pseudomarimonas salicorniae</name>
    <dbReference type="NCBI Taxonomy" id="2933270"/>
    <lineage>
        <taxon>Bacteria</taxon>
        <taxon>Pseudomonadati</taxon>
        <taxon>Pseudomonadota</taxon>
        <taxon>Gammaproteobacteria</taxon>
        <taxon>Lysobacterales</taxon>
        <taxon>Lysobacteraceae</taxon>
        <taxon>Pseudomarimonas</taxon>
    </lineage>
</organism>
<evidence type="ECO:0000313" key="17">
    <source>
        <dbReference type="EMBL" id="MCK7595151.1"/>
    </source>
</evidence>
<keyword evidence="17" id="KW-0966">Cell projection</keyword>
<evidence type="ECO:0000256" key="8">
    <source>
        <dbReference type="ARBA" id="ARBA00022989"/>
    </source>
</evidence>
<name>A0ABT0GKS9_9GAMM</name>
<evidence type="ECO:0000256" key="2">
    <source>
        <dbReference type="ARBA" id="ARBA00004117"/>
    </source>
</evidence>
<keyword evidence="17" id="KW-0282">Flagellum</keyword>
<proteinExistence type="inferred from homology"/>
<gene>
    <name evidence="17" type="primary">fliF</name>
    <name evidence="17" type="ORF">M0G41_15900</name>
</gene>
<keyword evidence="8 14" id="KW-1133">Transmembrane helix</keyword>
<evidence type="ECO:0000256" key="9">
    <source>
        <dbReference type="ARBA" id="ARBA00023136"/>
    </source>
</evidence>
<feature type="domain" description="Flagellar M-ring N-terminal" evidence="15">
    <location>
        <begin position="59"/>
        <end position="234"/>
    </location>
</feature>
<protein>
    <recommendedName>
        <fullName evidence="5 12">Flagellar M-ring protein</fullName>
    </recommendedName>
</protein>
<feature type="compositionally biased region" description="Low complexity" evidence="13">
    <location>
        <begin position="329"/>
        <end position="351"/>
    </location>
</feature>
<dbReference type="InterPro" id="IPR045851">
    <property type="entry name" value="AMP-bd_C_sf"/>
</dbReference>
<dbReference type="PRINTS" id="PR01009">
    <property type="entry name" value="FLGMRINGFLIF"/>
</dbReference>
<dbReference type="PANTHER" id="PTHR30046:SF0">
    <property type="entry name" value="FLAGELLAR M-RING PROTEIN"/>
    <property type="match status" value="1"/>
</dbReference>
<keyword evidence="6" id="KW-1003">Cell membrane</keyword>